<name>A0A2T6BF33_9RHOB</name>
<evidence type="ECO:0000313" key="1">
    <source>
        <dbReference type="EMBL" id="PTX54659.1"/>
    </source>
</evidence>
<gene>
    <name evidence="1" type="ORF">C8N43_3477</name>
</gene>
<dbReference type="AlphaFoldDB" id="A0A2T6BF33"/>
<proteinExistence type="predicted"/>
<comment type="caution">
    <text evidence="1">The sequence shown here is derived from an EMBL/GenBank/DDBJ whole genome shotgun (WGS) entry which is preliminary data.</text>
</comment>
<reference evidence="1 2" key="1">
    <citation type="submission" date="2018-04" db="EMBL/GenBank/DDBJ databases">
        <title>Genomic Encyclopedia of Archaeal and Bacterial Type Strains, Phase II (KMG-II): from individual species to whole genera.</title>
        <authorList>
            <person name="Goeker M."/>
        </authorList>
    </citation>
    <scope>NUCLEOTIDE SEQUENCE [LARGE SCALE GENOMIC DNA]</scope>
    <source>
        <strain evidence="1 2">DSM 100977</strain>
    </source>
</reference>
<dbReference type="RefSeq" id="WP_158270008.1">
    <property type="nucleotide sequence ID" value="NZ_QBKS01000002.1"/>
</dbReference>
<organism evidence="1 2">
    <name type="scientific">Litoreibacter ponti</name>
    <dbReference type="NCBI Taxonomy" id="1510457"/>
    <lineage>
        <taxon>Bacteria</taxon>
        <taxon>Pseudomonadati</taxon>
        <taxon>Pseudomonadota</taxon>
        <taxon>Alphaproteobacteria</taxon>
        <taxon>Rhodobacterales</taxon>
        <taxon>Roseobacteraceae</taxon>
        <taxon>Litoreibacter</taxon>
    </lineage>
</organism>
<evidence type="ECO:0000313" key="2">
    <source>
        <dbReference type="Proteomes" id="UP000243978"/>
    </source>
</evidence>
<dbReference type="Proteomes" id="UP000243978">
    <property type="component" value="Unassembled WGS sequence"/>
</dbReference>
<protein>
    <submittedName>
        <fullName evidence="1">Uncharacterized protein</fullName>
    </submittedName>
</protein>
<dbReference type="EMBL" id="QBKS01000002">
    <property type="protein sequence ID" value="PTX54659.1"/>
    <property type="molecule type" value="Genomic_DNA"/>
</dbReference>
<sequence>MQLLVWKNLPAPRPKRDNLKYSIPPELALLITDSTVFAKLELEVLRAFTSK</sequence>
<accession>A0A2T6BF33</accession>
<dbReference type="OrthoDB" id="581589at2"/>
<keyword evidence="2" id="KW-1185">Reference proteome</keyword>